<dbReference type="EMBL" id="CAKOGP040000074">
    <property type="protein sequence ID" value="CAJ1929264.1"/>
    <property type="molecule type" value="Genomic_DNA"/>
</dbReference>
<proteinExistence type="predicted"/>
<sequence length="325" mass="36864">MKLSAAVGALTPSEILVRGFEVIPGLPDIDEEHHEEQHFIDLFKAFFGPTPTTVSWVWADIAEEESNIVLHKSDLTEQGFKGFLRALHFLWAYPKNATILAYTTRVKKGQVEGEKLWYWVKIIAGLKVKVIIWPEQEYKRSDRYILLTVDGVDFRTWEKSTNDSNMDPKTMSHKYKHGALKYEIGIDAYEAKIVWISGPKRGAMGDREIFAEDGGLREKVPEGKVVVCDRVYTDKKTAGNNAKLALPSLADPGPLFEFKSKLRARQESLNGRLKDFRILDATYHHDPKNHVFVLEAVAVLVQYAMDHGHPIFPANTGDHYPDSDV</sequence>
<accession>A0AAD2CF19</accession>
<evidence type="ECO:0000259" key="3">
    <source>
        <dbReference type="Pfam" id="PF13359"/>
    </source>
</evidence>
<dbReference type="InterPro" id="IPR027806">
    <property type="entry name" value="HARBI1_dom"/>
</dbReference>
<evidence type="ECO:0000313" key="5">
    <source>
        <dbReference type="Proteomes" id="UP001295423"/>
    </source>
</evidence>
<dbReference type="Proteomes" id="UP001295423">
    <property type="component" value="Unassembled WGS sequence"/>
</dbReference>
<gene>
    <name evidence="4" type="ORF">CYCCA115_LOCUS1642</name>
</gene>
<comment type="caution">
    <text evidence="4">The sequence shown here is derived from an EMBL/GenBank/DDBJ whole genome shotgun (WGS) entry which is preliminary data.</text>
</comment>
<dbReference type="GO" id="GO:0046872">
    <property type="term" value="F:metal ion binding"/>
    <property type="evidence" value="ECO:0007669"/>
    <property type="project" value="UniProtKB-KW"/>
</dbReference>
<dbReference type="Pfam" id="PF13359">
    <property type="entry name" value="DDE_Tnp_4"/>
    <property type="match status" value="1"/>
</dbReference>
<keyword evidence="5" id="KW-1185">Reference proteome</keyword>
<protein>
    <recommendedName>
        <fullName evidence="3">DDE Tnp4 domain-containing protein</fullName>
    </recommendedName>
</protein>
<reference evidence="4" key="1">
    <citation type="submission" date="2023-08" db="EMBL/GenBank/DDBJ databases">
        <authorList>
            <person name="Audoor S."/>
            <person name="Bilcke G."/>
        </authorList>
    </citation>
    <scope>NUCLEOTIDE SEQUENCE</scope>
</reference>
<evidence type="ECO:0000313" key="4">
    <source>
        <dbReference type="EMBL" id="CAJ1929264.1"/>
    </source>
</evidence>
<evidence type="ECO:0000256" key="2">
    <source>
        <dbReference type="ARBA" id="ARBA00022723"/>
    </source>
</evidence>
<keyword evidence="2" id="KW-0479">Metal-binding</keyword>
<name>A0AAD2CF19_9STRA</name>
<comment type="cofactor">
    <cofactor evidence="1">
        <name>a divalent metal cation</name>
        <dbReference type="ChEBI" id="CHEBI:60240"/>
    </cofactor>
</comment>
<dbReference type="AlphaFoldDB" id="A0AAD2CF19"/>
<organism evidence="4 5">
    <name type="scientific">Cylindrotheca closterium</name>
    <dbReference type="NCBI Taxonomy" id="2856"/>
    <lineage>
        <taxon>Eukaryota</taxon>
        <taxon>Sar</taxon>
        <taxon>Stramenopiles</taxon>
        <taxon>Ochrophyta</taxon>
        <taxon>Bacillariophyta</taxon>
        <taxon>Bacillariophyceae</taxon>
        <taxon>Bacillariophycidae</taxon>
        <taxon>Bacillariales</taxon>
        <taxon>Bacillariaceae</taxon>
        <taxon>Cylindrotheca</taxon>
    </lineage>
</organism>
<evidence type="ECO:0000256" key="1">
    <source>
        <dbReference type="ARBA" id="ARBA00001968"/>
    </source>
</evidence>
<feature type="domain" description="DDE Tnp4" evidence="3">
    <location>
        <begin position="149"/>
        <end position="301"/>
    </location>
</feature>